<comment type="caution">
    <text evidence="2">The sequence shown here is derived from an EMBL/GenBank/DDBJ whole genome shotgun (WGS) entry which is preliminary data.</text>
</comment>
<dbReference type="AlphaFoldDB" id="L1KI80"/>
<evidence type="ECO:0000313" key="3">
    <source>
        <dbReference type="Proteomes" id="UP000010411"/>
    </source>
</evidence>
<dbReference type="EMBL" id="AEJC01000647">
    <property type="protein sequence ID" value="EKX60521.1"/>
    <property type="molecule type" value="Genomic_DNA"/>
</dbReference>
<feature type="region of interest" description="Disordered" evidence="1">
    <location>
        <begin position="76"/>
        <end position="97"/>
    </location>
</feature>
<organism evidence="2 3">
    <name type="scientific">Streptomyces ipomoeae 91-03</name>
    <dbReference type="NCBI Taxonomy" id="698759"/>
    <lineage>
        <taxon>Bacteria</taxon>
        <taxon>Bacillati</taxon>
        <taxon>Actinomycetota</taxon>
        <taxon>Actinomycetes</taxon>
        <taxon>Kitasatosporales</taxon>
        <taxon>Streptomycetaceae</taxon>
        <taxon>Streptomyces</taxon>
    </lineage>
</organism>
<evidence type="ECO:0000313" key="2">
    <source>
        <dbReference type="EMBL" id="EKX60521.1"/>
    </source>
</evidence>
<feature type="region of interest" description="Disordered" evidence="1">
    <location>
        <begin position="1"/>
        <end position="59"/>
    </location>
</feature>
<protein>
    <submittedName>
        <fullName evidence="2">Uncharacterized protein</fullName>
    </submittedName>
</protein>
<evidence type="ECO:0000256" key="1">
    <source>
        <dbReference type="SAM" id="MobiDB-lite"/>
    </source>
</evidence>
<sequence length="97" mass="11205">MIQDRITAQQRDNVGGHPPHSRFARGRVPFRRTPLPIRRTPPFRPPADCSPTRPDRRQQPLVRLSIAHRLPTVRSAWQDRACPHTEHRPRGSAARAR</sequence>
<feature type="compositionally biased region" description="Basic residues" evidence="1">
    <location>
        <begin position="19"/>
        <end position="30"/>
    </location>
</feature>
<dbReference type="Proteomes" id="UP000010411">
    <property type="component" value="Unassembled WGS sequence"/>
</dbReference>
<accession>L1KI80</accession>
<reference evidence="2 3" key="1">
    <citation type="submission" date="2012-11" db="EMBL/GenBank/DDBJ databases">
        <authorList>
            <person name="Huguet-Tapia J.C."/>
            <person name="Durkin A.S."/>
            <person name="Pettis G.S."/>
            <person name="Badger J.H."/>
        </authorList>
    </citation>
    <scope>NUCLEOTIDE SEQUENCE [LARGE SCALE GENOMIC DNA]</scope>
    <source>
        <strain evidence="2 3">91-03</strain>
    </source>
</reference>
<proteinExistence type="predicted"/>
<dbReference type="PATRIC" id="fig|698759.3.peg.8761"/>
<name>L1KI80_9ACTN</name>
<gene>
    <name evidence="2" type="ORF">STRIP9103_03134</name>
</gene>
<keyword evidence="3" id="KW-1185">Reference proteome</keyword>
<feature type="compositionally biased region" description="Low complexity" evidence="1">
    <location>
        <begin position="31"/>
        <end position="40"/>
    </location>
</feature>
<feature type="compositionally biased region" description="Polar residues" evidence="1">
    <location>
        <begin position="1"/>
        <end position="12"/>
    </location>
</feature>